<evidence type="ECO:0008006" key="4">
    <source>
        <dbReference type="Google" id="ProtNLM"/>
    </source>
</evidence>
<comment type="caution">
    <text evidence="2">The sequence shown here is derived from an EMBL/GenBank/DDBJ whole genome shotgun (WGS) entry which is preliminary data.</text>
</comment>
<protein>
    <recommendedName>
        <fullName evidence="4">DUF4192 domain-containing protein</fullName>
    </recommendedName>
</protein>
<dbReference type="Pfam" id="PF13830">
    <property type="entry name" value="DUF4192"/>
    <property type="match status" value="1"/>
</dbReference>
<name>A0A1X1ZEY8_9MYCO</name>
<keyword evidence="1" id="KW-0472">Membrane</keyword>
<keyword evidence="1" id="KW-0812">Transmembrane</keyword>
<organism evidence="2 3">
    <name type="scientific">Mycobacterium nebraskense</name>
    <dbReference type="NCBI Taxonomy" id="244292"/>
    <lineage>
        <taxon>Bacteria</taxon>
        <taxon>Bacillati</taxon>
        <taxon>Actinomycetota</taxon>
        <taxon>Actinomycetes</taxon>
        <taxon>Mycobacteriales</taxon>
        <taxon>Mycobacteriaceae</taxon>
        <taxon>Mycobacterium</taxon>
    </lineage>
</organism>
<dbReference type="GeneID" id="29696838"/>
<proteinExistence type="predicted"/>
<sequence length="315" mass="33374">MPTTALRTEADIVAAAAAFLGFAPTNSVVAYMLHRDTHTSDLVVRSAIRFDVTISAEQATNFPATCNLRPETNHAAVLLAVCDESYEWHAVTVLDALSDALRAAGIPVLRRLMTRDVTTEGQWYDPDTGATGPTYPYTDSLVTAHRVLGGERVSPARSDIQAEFAPLPPAPPIALGDHGELVIGAAAEIAAALEGHQISRTLPTRAGIAITADVAVRDAMIAAAQHTEAGAQLWTHIGRRLRGQPRAEALTIAAACYCLLEDSVRAAIAARTALDEAEATKTPPPRLALMLLTALRSGMPPEQIRSAIVDATNPE</sequence>
<dbReference type="OrthoDB" id="4697259at2"/>
<keyword evidence="3" id="KW-1185">Reference proteome</keyword>
<dbReference type="Proteomes" id="UP000193781">
    <property type="component" value="Unassembled WGS sequence"/>
</dbReference>
<keyword evidence="1" id="KW-1133">Transmembrane helix</keyword>
<accession>A0A1X1ZEY8</accession>
<dbReference type="AlphaFoldDB" id="A0A1X1ZEY8"/>
<dbReference type="RefSeq" id="WP_007172301.1">
    <property type="nucleotide sequence ID" value="NZ_JACKSS010000170.1"/>
</dbReference>
<feature type="transmembrane region" description="Helical" evidence="1">
    <location>
        <begin position="12"/>
        <end position="33"/>
    </location>
</feature>
<evidence type="ECO:0000256" key="1">
    <source>
        <dbReference type="SAM" id="Phobius"/>
    </source>
</evidence>
<evidence type="ECO:0000313" key="3">
    <source>
        <dbReference type="Proteomes" id="UP000193781"/>
    </source>
</evidence>
<gene>
    <name evidence="2" type="ORF">AWC17_05965</name>
</gene>
<reference evidence="2 3" key="1">
    <citation type="submission" date="2016-01" db="EMBL/GenBank/DDBJ databases">
        <title>The new phylogeny of the genus Mycobacterium.</title>
        <authorList>
            <person name="Tarcisio F."/>
            <person name="Conor M."/>
            <person name="Antonella G."/>
            <person name="Elisabetta G."/>
            <person name="Giulia F.S."/>
            <person name="Sara T."/>
            <person name="Anna F."/>
            <person name="Clotilde B."/>
            <person name="Roberto B."/>
            <person name="Veronica D.S."/>
            <person name="Fabio R."/>
            <person name="Monica P."/>
            <person name="Olivier J."/>
            <person name="Enrico T."/>
            <person name="Nicola S."/>
        </authorList>
    </citation>
    <scope>NUCLEOTIDE SEQUENCE [LARGE SCALE GENOMIC DNA]</scope>
    <source>
        <strain evidence="2 3">DSM 44803</strain>
    </source>
</reference>
<dbReference type="EMBL" id="LQPH01000125">
    <property type="protein sequence ID" value="ORW21892.1"/>
    <property type="molecule type" value="Genomic_DNA"/>
</dbReference>
<dbReference type="InterPro" id="IPR025447">
    <property type="entry name" value="DUF4192"/>
</dbReference>
<evidence type="ECO:0000313" key="2">
    <source>
        <dbReference type="EMBL" id="ORW21892.1"/>
    </source>
</evidence>